<dbReference type="Proteomes" id="UP000028073">
    <property type="component" value="Unassembled WGS sequence"/>
</dbReference>
<proteinExistence type="predicted"/>
<dbReference type="EMBL" id="JOKH01000004">
    <property type="protein sequence ID" value="KEQ16796.1"/>
    <property type="molecule type" value="Genomic_DNA"/>
</dbReference>
<sequence length="156" mass="17821">MLIRRQSIPGEPVDSDWNVHPGRLVLGPLTWSTGEKSFIVQGKEEYVYSKEDFVSRTDRTELLRGEQESMEDTFDIIKRLYDPSLGDIEQFKPCIDKEGFNLCGCTDIDLQKNIKKDAFTLINVFEHFNNNGNLTGYSCKLISIEVQHSGLSEDEP</sequence>
<protein>
    <submittedName>
        <fullName evidence="1">Uncharacterized protein</fullName>
    </submittedName>
</protein>
<evidence type="ECO:0000313" key="1">
    <source>
        <dbReference type="EMBL" id="KEQ16796.1"/>
    </source>
</evidence>
<accession>A0A081NEC3</accession>
<evidence type="ECO:0000313" key="2">
    <source>
        <dbReference type="Proteomes" id="UP000028073"/>
    </source>
</evidence>
<keyword evidence="2" id="KW-1185">Reference proteome</keyword>
<dbReference type="AlphaFoldDB" id="A0A081NEC3"/>
<gene>
    <name evidence="1" type="ORF">GZ78_19135</name>
</gene>
<dbReference type="STRING" id="1137799.GZ78_19135"/>
<name>A0A081NEC3_9GAMM</name>
<organism evidence="1 2">
    <name type="scientific">Endozoicomonas numazuensis</name>
    <dbReference type="NCBI Taxonomy" id="1137799"/>
    <lineage>
        <taxon>Bacteria</taxon>
        <taxon>Pseudomonadati</taxon>
        <taxon>Pseudomonadota</taxon>
        <taxon>Gammaproteobacteria</taxon>
        <taxon>Oceanospirillales</taxon>
        <taxon>Endozoicomonadaceae</taxon>
        <taxon>Endozoicomonas</taxon>
    </lineage>
</organism>
<reference evidence="1 2" key="1">
    <citation type="submission" date="2014-06" db="EMBL/GenBank/DDBJ databases">
        <title>Whole Genome Sequences of Three Symbiotic Endozoicomonas Bacteria.</title>
        <authorList>
            <person name="Neave M.J."/>
            <person name="Apprill A."/>
            <person name="Voolstra C.R."/>
        </authorList>
    </citation>
    <scope>NUCLEOTIDE SEQUENCE [LARGE SCALE GENOMIC DNA]</scope>
    <source>
        <strain evidence="1 2">DSM 25634</strain>
    </source>
</reference>
<comment type="caution">
    <text evidence="1">The sequence shown here is derived from an EMBL/GenBank/DDBJ whole genome shotgun (WGS) entry which is preliminary data.</text>
</comment>